<dbReference type="Gene3D" id="2.30.40.10">
    <property type="entry name" value="Urease, subunit C, domain 1"/>
    <property type="match status" value="1"/>
</dbReference>
<dbReference type="PANTHER" id="PTHR22642:SF2">
    <property type="entry name" value="PROTEIN LONG AFTER FAR-RED 3"/>
    <property type="match status" value="1"/>
</dbReference>
<dbReference type="InterPro" id="IPR011059">
    <property type="entry name" value="Metal-dep_hydrolase_composite"/>
</dbReference>
<gene>
    <name evidence="2" type="ORF">ACFSCZ_11900</name>
</gene>
<dbReference type="GO" id="GO:0016787">
    <property type="term" value="F:hydrolase activity"/>
    <property type="evidence" value="ECO:0007669"/>
    <property type="project" value="UniProtKB-KW"/>
</dbReference>
<keyword evidence="2" id="KW-0378">Hydrolase</keyword>
<organism evidence="2 3">
    <name type="scientific">Siminovitchia sediminis</name>
    <dbReference type="NCBI Taxonomy" id="1274353"/>
    <lineage>
        <taxon>Bacteria</taxon>
        <taxon>Bacillati</taxon>
        <taxon>Bacillota</taxon>
        <taxon>Bacilli</taxon>
        <taxon>Bacillales</taxon>
        <taxon>Bacillaceae</taxon>
        <taxon>Siminovitchia</taxon>
    </lineage>
</organism>
<evidence type="ECO:0000313" key="3">
    <source>
        <dbReference type="Proteomes" id="UP001597301"/>
    </source>
</evidence>
<comment type="caution">
    <text evidence="2">The sequence shown here is derived from an EMBL/GenBank/DDBJ whole genome shotgun (WGS) entry which is preliminary data.</text>
</comment>
<dbReference type="SUPFAM" id="SSF51556">
    <property type="entry name" value="Metallo-dependent hydrolases"/>
    <property type="match status" value="1"/>
</dbReference>
<name>A0ABW4KHL1_9BACI</name>
<protein>
    <submittedName>
        <fullName evidence="2">Amidohydrolase</fullName>
        <ecNumber evidence="2">3.5.-.-</ecNumber>
    </submittedName>
</protein>
<dbReference type="InterPro" id="IPR033932">
    <property type="entry name" value="YtcJ-like"/>
</dbReference>
<dbReference type="Pfam" id="PF07969">
    <property type="entry name" value="Amidohydro_3"/>
    <property type="match status" value="1"/>
</dbReference>
<dbReference type="PANTHER" id="PTHR22642">
    <property type="entry name" value="IMIDAZOLONEPROPIONASE"/>
    <property type="match status" value="1"/>
</dbReference>
<dbReference type="Proteomes" id="UP001597301">
    <property type="component" value="Unassembled WGS sequence"/>
</dbReference>
<sequence>MSVYADFILYNGSIYTADKRKSWVEAIAIADGEILFTGTNKAAKSFETMDTKIIDLEGKMVLPGFIDSHAHVSMGGAESLYTVDLNDCNNQEEAAEAVKQYLNENPESEVILGVGWGNAIGTGIGPRKEIIDQISLNIPVCLYSEDHHSIWVNSKALELAGITKDTVNPKGGVIERDPVTGDVSGTLRESAMNLVTSKIPDYTIDQYKEGILAYQEMAAACGITSVHEPFMKNGNALEAYRQLEKEGKLSIRYRNSLFVDPDKDMNQVEELVAEREKNREYTYFQTNSAKFFIDGVVEGATAYLEEPYKHIHSHGELVWDPDVYKKTAAKLHTERFTIHIHSIGDASTRIALDGLEYAQNEDQPFDSRHAITHLQLVNQEDISRMKKLNVVAVPNPYWFRKDLDYYFHIEEPYLGSERAERQYPMQSLFDEGIIAASASDYPVTMDFHPLNAIQMGVTRLEIGKSAEHLILNPNERTTLANMIDSFTIHGAYSLRIDDVTGSIEKGKKADLVILDKNLFEVPEGEIHQVKVLMTLFEGQEVYRDPEFTAVPSP</sequence>
<dbReference type="RefSeq" id="WP_380774152.1">
    <property type="nucleotide sequence ID" value="NZ_JBHUEO010000032.1"/>
</dbReference>
<reference evidence="3" key="1">
    <citation type="journal article" date="2019" name="Int. J. Syst. Evol. Microbiol.">
        <title>The Global Catalogue of Microorganisms (GCM) 10K type strain sequencing project: providing services to taxonomists for standard genome sequencing and annotation.</title>
        <authorList>
            <consortium name="The Broad Institute Genomics Platform"/>
            <consortium name="The Broad Institute Genome Sequencing Center for Infectious Disease"/>
            <person name="Wu L."/>
            <person name="Ma J."/>
        </authorList>
    </citation>
    <scope>NUCLEOTIDE SEQUENCE [LARGE SCALE GENOMIC DNA]</scope>
    <source>
        <strain evidence="3">CGMCC 1.12295</strain>
    </source>
</reference>
<feature type="domain" description="Amidohydrolase 3" evidence="1">
    <location>
        <begin position="52"/>
        <end position="542"/>
    </location>
</feature>
<dbReference type="Gene3D" id="3.10.310.70">
    <property type="match status" value="1"/>
</dbReference>
<evidence type="ECO:0000259" key="1">
    <source>
        <dbReference type="Pfam" id="PF07969"/>
    </source>
</evidence>
<dbReference type="CDD" id="cd01300">
    <property type="entry name" value="YtcJ_like"/>
    <property type="match status" value="1"/>
</dbReference>
<dbReference type="InterPro" id="IPR013108">
    <property type="entry name" value="Amidohydro_3"/>
</dbReference>
<keyword evidence="3" id="KW-1185">Reference proteome</keyword>
<evidence type="ECO:0000313" key="2">
    <source>
        <dbReference type="EMBL" id="MFD1707430.1"/>
    </source>
</evidence>
<dbReference type="EMBL" id="JBHUEO010000032">
    <property type="protein sequence ID" value="MFD1707430.1"/>
    <property type="molecule type" value="Genomic_DNA"/>
</dbReference>
<dbReference type="SUPFAM" id="SSF51338">
    <property type="entry name" value="Composite domain of metallo-dependent hydrolases"/>
    <property type="match status" value="1"/>
</dbReference>
<dbReference type="Gene3D" id="3.20.20.140">
    <property type="entry name" value="Metal-dependent hydrolases"/>
    <property type="match status" value="1"/>
</dbReference>
<accession>A0ABW4KHL1</accession>
<proteinExistence type="predicted"/>
<dbReference type="EC" id="3.5.-.-" evidence="2"/>
<dbReference type="InterPro" id="IPR032466">
    <property type="entry name" value="Metal_Hydrolase"/>
</dbReference>